<feature type="region of interest" description="Disordered" evidence="1">
    <location>
        <begin position="146"/>
        <end position="166"/>
    </location>
</feature>
<evidence type="ECO:0000313" key="3">
    <source>
        <dbReference type="EMBL" id="MBB5233443.1"/>
    </source>
</evidence>
<proteinExistence type="predicted"/>
<dbReference type="Proteomes" id="UP000525389">
    <property type="component" value="Unassembled WGS sequence"/>
</dbReference>
<gene>
    <name evidence="3" type="ORF">HNQ09_000860</name>
</gene>
<keyword evidence="4" id="KW-1185">Reference proteome</keyword>
<evidence type="ECO:0000313" key="4">
    <source>
        <dbReference type="Proteomes" id="UP000525389"/>
    </source>
</evidence>
<dbReference type="EMBL" id="JACHFN010000002">
    <property type="protein sequence ID" value="MBB5233443.1"/>
    <property type="molecule type" value="Genomic_DNA"/>
</dbReference>
<dbReference type="RefSeq" id="WP_184025875.1">
    <property type="nucleotide sequence ID" value="NZ_JACHFN010000002.1"/>
</dbReference>
<dbReference type="AlphaFoldDB" id="A0A7W8GDD6"/>
<protein>
    <recommendedName>
        <fullName evidence="5">Lipoprotein</fullName>
    </recommendedName>
</protein>
<evidence type="ECO:0008006" key="5">
    <source>
        <dbReference type="Google" id="ProtNLM"/>
    </source>
</evidence>
<comment type="caution">
    <text evidence="3">The sequence shown here is derived from an EMBL/GenBank/DDBJ whole genome shotgun (WGS) entry which is preliminary data.</text>
</comment>
<sequence>MRSSLLLPVLAAALLPLLGSCTLGAQIDAQTALERALNGTYEGVGVGGTGRVPYRLLLAVQERGGRASGVLTNLESRKAYAVSGTFERAGNGGGRLDLNLYEDGDKFRGTLRGDLTASKLSGTLRTVLLGRELLGYTVTLERQQAAAPASAPAPLAPLPAQTPTTP</sequence>
<feature type="signal peptide" evidence="2">
    <location>
        <begin position="1"/>
        <end position="25"/>
    </location>
</feature>
<accession>A0A7W8GDD6</accession>
<evidence type="ECO:0000256" key="2">
    <source>
        <dbReference type="SAM" id="SignalP"/>
    </source>
</evidence>
<name>A0A7W8GDD6_9DEIO</name>
<evidence type="ECO:0000256" key="1">
    <source>
        <dbReference type="SAM" id="MobiDB-lite"/>
    </source>
</evidence>
<feature type="chain" id="PRO_5031266507" description="Lipoprotein" evidence="2">
    <location>
        <begin position="26"/>
        <end position="166"/>
    </location>
</feature>
<reference evidence="3 4" key="1">
    <citation type="submission" date="2020-08" db="EMBL/GenBank/DDBJ databases">
        <title>Genomic Encyclopedia of Type Strains, Phase IV (KMG-IV): sequencing the most valuable type-strain genomes for metagenomic binning, comparative biology and taxonomic classification.</title>
        <authorList>
            <person name="Goeker M."/>
        </authorList>
    </citation>
    <scope>NUCLEOTIDE SEQUENCE [LARGE SCALE GENOMIC DNA]</scope>
    <source>
        <strain evidence="3 4">DSM 101791</strain>
    </source>
</reference>
<organism evidence="3 4">
    <name type="scientific">Deinococcus budaensis</name>
    <dbReference type="NCBI Taxonomy" id="1665626"/>
    <lineage>
        <taxon>Bacteria</taxon>
        <taxon>Thermotogati</taxon>
        <taxon>Deinococcota</taxon>
        <taxon>Deinococci</taxon>
        <taxon>Deinococcales</taxon>
        <taxon>Deinococcaceae</taxon>
        <taxon>Deinococcus</taxon>
    </lineage>
</organism>
<keyword evidence="2" id="KW-0732">Signal</keyword>
<dbReference type="PROSITE" id="PS51257">
    <property type="entry name" value="PROKAR_LIPOPROTEIN"/>
    <property type="match status" value="1"/>
</dbReference>